<reference evidence="1" key="1">
    <citation type="submission" date="2020-08" db="EMBL/GenBank/DDBJ databases">
        <title>Multicomponent nature underlies the extraordinary mechanical properties of spider dragline silk.</title>
        <authorList>
            <person name="Kono N."/>
            <person name="Nakamura H."/>
            <person name="Mori M."/>
            <person name="Yoshida Y."/>
            <person name="Ohtoshi R."/>
            <person name="Malay A.D."/>
            <person name="Moran D.A.P."/>
            <person name="Tomita M."/>
            <person name="Numata K."/>
            <person name="Arakawa K."/>
        </authorList>
    </citation>
    <scope>NUCLEOTIDE SEQUENCE</scope>
</reference>
<gene>
    <name evidence="1" type="ORF">NPIL_483051</name>
</gene>
<keyword evidence="2" id="KW-1185">Reference proteome</keyword>
<name>A0A8X6PGK7_NEPPI</name>
<dbReference type="AlphaFoldDB" id="A0A8X6PGK7"/>
<evidence type="ECO:0000313" key="1">
    <source>
        <dbReference type="EMBL" id="GFT67250.1"/>
    </source>
</evidence>
<comment type="caution">
    <text evidence="1">The sequence shown here is derived from an EMBL/GenBank/DDBJ whole genome shotgun (WGS) entry which is preliminary data.</text>
</comment>
<dbReference type="Proteomes" id="UP000887013">
    <property type="component" value="Unassembled WGS sequence"/>
</dbReference>
<accession>A0A8X6PGK7</accession>
<organism evidence="1 2">
    <name type="scientific">Nephila pilipes</name>
    <name type="common">Giant wood spider</name>
    <name type="synonym">Nephila maculata</name>
    <dbReference type="NCBI Taxonomy" id="299642"/>
    <lineage>
        <taxon>Eukaryota</taxon>
        <taxon>Metazoa</taxon>
        <taxon>Ecdysozoa</taxon>
        <taxon>Arthropoda</taxon>
        <taxon>Chelicerata</taxon>
        <taxon>Arachnida</taxon>
        <taxon>Araneae</taxon>
        <taxon>Araneomorphae</taxon>
        <taxon>Entelegynae</taxon>
        <taxon>Araneoidea</taxon>
        <taxon>Nephilidae</taxon>
        <taxon>Nephila</taxon>
    </lineage>
</organism>
<sequence length="59" mass="6490">VAGLDRREGRANVERTSEIERASDVIRIDGVLALQWKRDGGVSAVVVEKSGRVMTLIVR</sequence>
<feature type="non-terminal residue" evidence="1">
    <location>
        <position position="1"/>
    </location>
</feature>
<dbReference type="EMBL" id="BMAW01020284">
    <property type="protein sequence ID" value="GFT67250.1"/>
    <property type="molecule type" value="Genomic_DNA"/>
</dbReference>
<protein>
    <submittedName>
        <fullName evidence="1">Uncharacterized protein</fullName>
    </submittedName>
</protein>
<proteinExistence type="predicted"/>
<evidence type="ECO:0000313" key="2">
    <source>
        <dbReference type="Proteomes" id="UP000887013"/>
    </source>
</evidence>